<name>A0A8J3JJ51_9ACTN</name>
<dbReference type="SUPFAM" id="SSF51182">
    <property type="entry name" value="RmlC-like cupins"/>
    <property type="match status" value="1"/>
</dbReference>
<evidence type="ECO:0008006" key="9">
    <source>
        <dbReference type="Google" id="ProtNLM"/>
    </source>
</evidence>
<protein>
    <recommendedName>
        <fullName evidence="9">Pirin family protein</fullName>
    </recommendedName>
</protein>
<evidence type="ECO:0000256" key="4">
    <source>
        <dbReference type="SAM" id="MobiDB-lite"/>
    </source>
</evidence>
<dbReference type="InterPro" id="IPR008778">
    <property type="entry name" value="Pirin_C_dom"/>
</dbReference>
<dbReference type="InterPro" id="IPR003829">
    <property type="entry name" value="Pirin_N_dom"/>
</dbReference>
<evidence type="ECO:0000256" key="1">
    <source>
        <dbReference type="ARBA" id="ARBA00008416"/>
    </source>
</evidence>
<evidence type="ECO:0000256" key="3">
    <source>
        <dbReference type="RuleBase" id="RU003457"/>
    </source>
</evidence>
<keyword evidence="2" id="KW-0479">Metal-binding</keyword>
<reference evidence="7 8" key="1">
    <citation type="submission" date="2021-01" db="EMBL/GenBank/DDBJ databases">
        <title>Whole genome shotgun sequence of Catellatospora bangladeshensis NBRC 107357.</title>
        <authorList>
            <person name="Komaki H."/>
            <person name="Tamura T."/>
        </authorList>
    </citation>
    <scope>NUCLEOTIDE SEQUENCE [LARGE SCALE GENOMIC DNA]</scope>
    <source>
        <strain evidence="7 8">NBRC 107357</strain>
    </source>
</reference>
<feature type="binding site" evidence="2">
    <location>
        <position position="75"/>
    </location>
    <ligand>
        <name>Fe cation</name>
        <dbReference type="ChEBI" id="CHEBI:24875"/>
    </ligand>
</feature>
<comment type="cofactor">
    <cofactor evidence="2">
        <name>Fe cation</name>
        <dbReference type="ChEBI" id="CHEBI:24875"/>
    </cofactor>
    <text evidence="2">Binds 1 Fe cation per subunit.</text>
</comment>
<dbReference type="InterPro" id="IPR014710">
    <property type="entry name" value="RmlC-like_jellyroll"/>
</dbReference>
<evidence type="ECO:0000259" key="6">
    <source>
        <dbReference type="Pfam" id="PF05726"/>
    </source>
</evidence>
<feature type="region of interest" description="Disordered" evidence="4">
    <location>
        <begin position="1"/>
        <end position="26"/>
    </location>
</feature>
<sequence length="319" mass="34130">MSNVEAAPVETPCGHEQVPDGPTHELMPGREVVLGGTRGMAVSRTLPHKERRMVGAWCFVDQYGPADHDMRVAPHPHTGLQTVSWLVAGEILHRDSIGSVALIRPGQLNLMTAGHGIAHSEESPAVRTGPLHGVQLWVALPEHARAVAPAFAHHDDLPVLARPGATVTVLLGELDGAVSPATAYTPIVGAEAALDADATLTLPLRPDFEYAALVLDGAAHVDGVPLTPGTLLYLGRERTTLDLSSRAPARVLLLGGEPFEEEIVMWWNFVGRSHDDIAAAREQWTAADARFGEVHGYDGDPLPAPVLPNAQLKPRGRRR</sequence>
<comment type="caution">
    <text evidence="7">The sequence shown here is derived from an EMBL/GenBank/DDBJ whole genome shotgun (WGS) entry which is preliminary data.</text>
</comment>
<feature type="binding site" evidence="2">
    <location>
        <position position="77"/>
    </location>
    <ligand>
        <name>Fe cation</name>
        <dbReference type="ChEBI" id="CHEBI:24875"/>
    </ligand>
</feature>
<organism evidence="7 8">
    <name type="scientific">Catellatospora bangladeshensis</name>
    <dbReference type="NCBI Taxonomy" id="310355"/>
    <lineage>
        <taxon>Bacteria</taxon>
        <taxon>Bacillati</taxon>
        <taxon>Actinomycetota</taxon>
        <taxon>Actinomycetes</taxon>
        <taxon>Micromonosporales</taxon>
        <taxon>Micromonosporaceae</taxon>
        <taxon>Catellatospora</taxon>
    </lineage>
</organism>
<keyword evidence="8" id="KW-1185">Reference proteome</keyword>
<dbReference type="CDD" id="cd02247">
    <property type="entry name" value="cupin_pirin_C"/>
    <property type="match status" value="1"/>
</dbReference>
<dbReference type="GO" id="GO:0046872">
    <property type="term" value="F:metal ion binding"/>
    <property type="evidence" value="ECO:0007669"/>
    <property type="project" value="UniProtKB-KW"/>
</dbReference>
<evidence type="ECO:0000313" key="7">
    <source>
        <dbReference type="EMBL" id="GIF81668.1"/>
    </source>
</evidence>
<feature type="binding site" evidence="2">
    <location>
        <position position="119"/>
    </location>
    <ligand>
        <name>Fe cation</name>
        <dbReference type="ChEBI" id="CHEBI:24875"/>
    </ligand>
</feature>
<dbReference type="Pfam" id="PF05726">
    <property type="entry name" value="Pirin_C"/>
    <property type="match status" value="1"/>
</dbReference>
<feature type="binding site" evidence="2">
    <location>
        <position position="121"/>
    </location>
    <ligand>
        <name>Fe cation</name>
        <dbReference type="ChEBI" id="CHEBI:24875"/>
    </ligand>
</feature>
<evidence type="ECO:0000259" key="5">
    <source>
        <dbReference type="Pfam" id="PF02678"/>
    </source>
</evidence>
<evidence type="ECO:0000313" key="8">
    <source>
        <dbReference type="Proteomes" id="UP000601223"/>
    </source>
</evidence>
<dbReference type="PANTHER" id="PTHR13903">
    <property type="entry name" value="PIRIN-RELATED"/>
    <property type="match status" value="1"/>
</dbReference>
<dbReference type="Proteomes" id="UP000601223">
    <property type="component" value="Unassembled WGS sequence"/>
</dbReference>
<dbReference type="EMBL" id="BONF01000016">
    <property type="protein sequence ID" value="GIF81668.1"/>
    <property type="molecule type" value="Genomic_DNA"/>
</dbReference>
<feature type="domain" description="Pirin N-terminal" evidence="5">
    <location>
        <begin position="41"/>
        <end position="138"/>
    </location>
</feature>
<feature type="domain" description="Pirin C-terminal" evidence="6">
    <location>
        <begin position="191"/>
        <end position="287"/>
    </location>
</feature>
<dbReference type="PANTHER" id="PTHR13903:SF8">
    <property type="entry name" value="PIRIN"/>
    <property type="match status" value="1"/>
</dbReference>
<gene>
    <name evidence="7" type="ORF">Cba03nite_30170</name>
</gene>
<dbReference type="Gene3D" id="2.60.120.10">
    <property type="entry name" value="Jelly Rolls"/>
    <property type="match status" value="2"/>
</dbReference>
<dbReference type="AlphaFoldDB" id="A0A8J3JJ51"/>
<dbReference type="PIRSF" id="PIRSF006232">
    <property type="entry name" value="Pirin"/>
    <property type="match status" value="1"/>
</dbReference>
<accession>A0A8J3JJ51</accession>
<dbReference type="CDD" id="cd02909">
    <property type="entry name" value="cupin_pirin_N"/>
    <property type="match status" value="1"/>
</dbReference>
<dbReference type="InterPro" id="IPR012093">
    <property type="entry name" value="Pirin"/>
</dbReference>
<dbReference type="Pfam" id="PF02678">
    <property type="entry name" value="Pirin"/>
    <property type="match status" value="1"/>
</dbReference>
<evidence type="ECO:0000256" key="2">
    <source>
        <dbReference type="PIRSR" id="PIRSR006232-1"/>
    </source>
</evidence>
<keyword evidence="2" id="KW-0408">Iron</keyword>
<proteinExistence type="inferred from homology"/>
<dbReference type="InterPro" id="IPR011051">
    <property type="entry name" value="RmlC_Cupin_sf"/>
</dbReference>
<comment type="similarity">
    <text evidence="1 3">Belongs to the pirin family.</text>
</comment>
<dbReference type="RefSeq" id="WP_239125748.1">
    <property type="nucleotide sequence ID" value="NZ_BONF01000016.1"/>
</dbReference>